<name>A0ABQ1Q524_9BACI</name>
<accession>A0ABQ1Q524</accession>
<feature type="transmembrane region" description="Helical" evidence="6">
    <location>
        <begin position="204"/>
        <end position="224"/>
    </location>
</feature>
<dbReference type="InterPro" id="IPR003838">
    <property type="entry name" value="ABC3_permease_C"/>
</dbReference>
<keyword evidence="9" id="KW-1185">Reference proteome</keyword>
<organism evidence="8 9">
    <name type="scientific">Pontibacillus salipaludis</name>
    <dbReference type="NCBI Taxonomy" id="1697394"/>
    <lineage>
        <taxon>Bacteria</taxon>
        <taxon>Bacillati</taxon>
        <taxon>Bacillota</taxon>
        <taxon>Bacilli</taxon>
        <taxon>Bacillales</taxon>
        <taxon>Bacillaceae</taxon>
        <taxon>Pontibacillus</taxon>
    </lineage>
</organism>
<feature type="transmembrane region" description="Helical" evidence="6">
    <location>
        <begin position="598"/>
        <end position="620"/>
    </location>
</feature>
<comment type="similarity">
    <text evidence="6">Belongs to the ABC-4 integral membrane protein family.</text>
</comment>
<dbReference type="PIRSF" id="PIRSF018968">
    <property type="entry name" value="ABC_permease_BceB"/>
    <property type="match status" value="1"/>
</dbReference>
<feature type="transmembrane region" description="Helical" evidence="6">
    <location>
        <begin position="542"/>
        <end position="564"/>
    </location>
</feature>
<feature type="domain" description="ABC3 transporter permease C-terminal" evidence="7">
    <location>
        <begin position="63"/>
        <end position="177"/>
    </location>
</feature>
<evidence type="ECO:0000313" key="8">
    <source>
        <dbReference type="EMBL" id="GGD12525.1"/>
    </source>
</evidence>
<dbReference type="InterPro" id="IPR027022">
    <property type="entry name" value="ABC_permease_BceB-typ"/>
</dbReference>
<evidence type="ECO:0000256" key="5">
    <source>
        <dbReference type="ARBA" id="ARBA00023136"/>
    </source>
</evidence>
<keyword evidence="5 6" id="KW-0472">Membrane</keyword>
<evidence type="ECO:0000256" key="2">
    <source>
        <dbReference type="ARBA" id="ARBA00022475"/>
    </source>
</evidence>
<dbReference type="InterPro" id="IPR052536">
    <property type="entry name" value="ABC-4_Integral_Memb_Prot"/>
</dbReference>
<keyword evidence="3 6" id="KW-0812">Transmembrane</keyword>
<evidence type="ECO:0000256" key="1">
    <source>
        <dbReference type="ARBA" id="ARBA00004651"/>
    </source>
</evidence>
<dbReference type="RefSeq" id="WP_188653325.1">
    <property type="nucleotide sequence ID" value="NZ_BMIN01000007.1"/>
</dbReference>
<dbReference type="Proteomes" id="UP000642571">
    <property type="component" value="Unassembled WGS sequence"/>
</dbReference>
<dbReference type="EMBL" id="BMIN01000007">
    <property type="protein sequence ID" value="GGD12525.1"/>
    <property type="molecule type" value="Genomic_DNA"/>
</dbReference>
<feature type="transmembrane region" description="Helical" evidence="6">
    <location>
        <begin position="289"/>
        <end position="312"/>
    </location>
</feature>
<reference evidence="9" key="1">
    <citation type="journal article" date="2019" name="Int. J. Syst. Evol. Microbiol.">
        <title>The Global Catalogue of Microorganisms (GCM) 10K type strain sequencing project: providing services to taxonomists for standard genome sequencing and annotation.</title>
        <authorList>
            <consortium name="The Broad Institute Genomics Platform"/>
            <consortium name="The Broad Institute Genome Sequencing Center for Infectious Disease"/>
            <person name="Wu L."/>
            <person name="Ma J."/>
        </authorList>
    </citation>
    <scope>NUCLEOTIDE SEQUENCE [LARGE SCALE GENOMIC DNA]</scope>
    <source>
        <strain evidence="9">CGMCC 1.15353</strain>
    </source>
</reference>
<sequence length="663" mass="74840">MYFKLSLRNVKRSFKDYAIYFLTITFAVCLFYSFNSISAQKAMLDLSSTQSDMIDVLMRMIGAISVFISVVLAFLILFANRFLIKRRQKELGMYMTLGMSKYHISRILVMETFFIGLMSLAVGLGLGVLLSQGLSVLTGALFKVDMNAYEFVFSTEAMIKTVIYFGIIFLVVMVTNILVMSRYKLIDLLTASRKNQKLKLRKTSTAVIVFISSLILLGIAYGMMLEYGLFYDIAVFWVSIALGAVGTFLFFFSLSGFLLNVLKKNEKLYYNHINMFVLRQINSKVNSTFISMTIICLMLFFTIGVLSTGFSLKESLEKELDQTTPYDATLYDYVDGEEVGTLKEAFNNLELNEYGDTIVFTRHRTDERIINYLKPYSTRDSNKFLDQDRGVDLEVMKRSDYEELVKMQGKEPISLKGEEVLLLTNRTNLKESIRHFVEQEEKIKIRGESYPITSKGMQMLSTKTDSVAMEFMTAVLPDEMAEQLPVFSVTLNVQYEEGKQGVADEKVQEARRMLNQRSDLSTHVLGTTKTGAYERSTGTSAVAVYIGVYLGIVFLISSAAILALQQLSEASENMERYSMLKKIGVTQKGVHQSIFKQVFVYFMMPLALAIIHSIFGIKVVNDALLTAGQSSVLLPSFITAGVIIIVYGGYFLATYSGYKSIVK</sequence>
<feature type="transmembrane region" description="Helical" evidence="6">
    <location>
        <begin position="17"/>
        <end position="37"/>
    </location>
</feature>
<dbReference type="Pfam" id="PF02687">
    <property type="entry name" value="FtsX"/>
    <property type="match status" value="2"/>
</dbReference>
<proteinExistence type="inferred from homology"/>
<comment type="subcellular location">
    <subcellularLocation>
        <location evidence="1 6">Cell membrane</location>
        <topology evidence="1 6">Multi-pass membrane protein</topology>
    </subcellularLocation>
</comment>
<feature type="transmembrane region" description="Helical" evidence="6">
    <location>
        <begin position="57"/>
        <end position="79"/>
    </location>
</feature>
<keyword evidence="2 6" id="KW-1003">Cell membrane</keyword>
<dbReference type="PANTHER" id="PTHR46795:SF3">
    <property type="entry name" value="ABC TRANSPORTER PERMEASE"/>
    <property type="match status" value="1"/>
</dbReference>
<comment type="caution">
    <text evidence="8">The sequence shown here is derived from an EMBL/GenBank/DDBJ whole genome shotgun (WGS) entry which is preliminary data.</text>
</comment>
<evidence type="ECO:0000313" key="9">
    <source>
        <dbReference type="Proteomes" id="UP000642571"/>
    </source>
</evidence>
<feature type="transmembrane region" description="Helical" evidence="6">
    <location>
        <begin position="632"/>
        <end position="653"/>
    </location>
</feature>
<protein>
    <submittedName>
        <fullName evidence="8">ABC transporter permease</fullName>
    </submittedName>
</protein>
<gene>
    <name evidence="8" type="ORF">GCM10011389_20100</name>
</gene>
<feature type="transmembrane region" description="Helical" evidence="6">
    <location>
        <begin position="113"/>
        <end position="142"/>
    </location>
</feature>
<keyword evidence="4 6" id="KW-1133">Transmembrane helix</keyword>
<feature type="transmembrane region" description="Helical" evidence="6">
    <location>
        <begin position="162"/>
        <end position="183"/>
    </location>
</feature>
<evidence type="ECO:0000256" key="4">
    <source>
        <dbReference type="ARBA" id="ARBA00022989"/>
    </source>
</evidence>
<evidence type="ECO:0000259" key="7">
    <source>
        <dbReference type="Pfam" id="PF02687"/>
    </source>
</evidence>
<feature type="transmembrane region" description="Helical" evidence="6">
    <location>
        <begin position="236"/>
        <end position="262"/>
    </location>
</feature>
<feature type="domain" description="ABC3 transporter permease C-terminal" evidence="7">
    <location>
        <begin position="551"/>
        <end position="652"/>
    </location>
</feature>
<evidence type="ECO:0000256" key="6">
    <source>
        <dbReference type="PIRNR" id="PIRNR018968"/>
    </source>
</evidence>
<evidence type="ECO:0000256" key="3">
    <source>
        <dbReference type="ARBA" id="ARBA00022692"/>
    </source>
</evidence>
<dbReference type="PANTHER" id="PTHR46795">
    <property type="entry name" value="ABC TRANSPORTER PERMEASE-RELATED-RELATED"/>
    <property type="match status" value="1"/>
</dbReference>
<keyword evidence="6" id="KW-0813">Transport</keyword>